<comment type="caution">
    <text evidence="3">The sequence shown here is derived from an EMBL/GenBank/DDBJ whole genome shotgun (WGS) entry which is preliminary data.</text>
</comment>
<dbReference type="PANTHER" id="PTHR15555:SF0">
    <property type="entry name" value="ZINC FINGER HIT DOMAIN-CONTAINING PROTEIN 2"/>
    <property type="match status" value="1"/>
</dbReference>
<dbReference type="Proteomes" id="UP001634394">
    <property type="component" value="Unassembled WGS sequence"/>
</dbReference>
<accession>A0ABD3VMU8</accession>
<evidence type="ECO:0000313" key="3">
    <source>
        <dbReference type="EMBL" id="KAL3861868.1"/>
    </source>
</evidence>
<proteinExistence type="predicted"/>
<keyword evidence="4" id="KW-1185">Reference proteome</keyword>
<dbReference type="SUPFAM" id="SSF144232">
    <property type="entry name" value="HIT/MYND zinc finger-like"/>
    <property type="match status" value="1"/>
</dbReference>
<feature type="domain" description="HIT-type" evidence="2">
    <location>
        <begin position="34"/>
        <end position="67"/>
    </location>
</feature>
<keyword evidence="1" id="KW-0863">Zinc-finger</keyword>
<dbReference type="EMBL" id="JBJQND010000011">
    <property type="protein sequence ID" value="KAL3861868.1"/>
    <property type="molecule type" value="Genomic_DNA"/>
</dbReference>
<evidence type="ECO:0000313" key="4">
    <source>
        <dbReference type="Proteomes" id="UP001634394"/>
    </source>
</evidence>
<dbReference type="CDD" id="cd23024">
    <property type="entry name" value="zf-HIT_ZNHIT2-3"/>
    <property type="match status" value="1"/>
</dbReference>
<dbReference type="Pfam" id="PF04438">
    <property type="entry name" value="zf-HIT"/>
    <property type="match status" value="1"/>
</dbReference>
<keyword evidence="1" id="KW-0862">Zinc</keyword>
<name>A0ABD3VMU8_SINWO</name>
<keyword evidence="1" id="KW-0479">Metal-binding</keyword>
<sequence length="425" mass="48086">MLRIMAKVDDAILIHVEPDDTNAEILASGKGRVCNFCLNKPPKYTCPRCNQVYCSSDCYKSKKHLSCSESFYKDCFMECLADCRAAPGDKEKIMEMLNRVNEETAVDFDDNTEIEDLEERIQDLDLDKDADKIWDILTEKEKQEFTSMVREGCLGGLVEVWIPWWESKKNLIVEEGKPNKEEATHPEIKGGIPALSELLPKSKPSSDIKYNVINLLYGYAFICRLHNGEHCETAVESCQELLDLSAALGPGQACASTGEAIQMCLDTLFQKQDYDRDNVSELSISVIKDVIAIIQYKTLDNPLCGLMAALTEVLHIIQTAKKIMSKDCMHTKNQASKSPKSRCDFEGDIKTLKRKCFQAEKKVEFFLSWTQMFGLCLDGLVLELELQHSARHSEKESVNQTKNNLEKTWGGKVKPKEKVLIEEIS</sequence>
<dbReference type="InterPro" id="IPR039646">
    <property type="entry name" value="ZNHIT2"/>
</dbReference>
<dbReference type="AlphaFoldDB" id="A0ABD3VMU8"/>
<dbReference type="Gene3D" id="3.30.60.190">
    <property type="match status" value="1"/>
</dbReference>
<gene>
    <name evidence="3" type="ORF">ACJMK2_007882</name>
</gene>
<dbReference type="InterPro" id="IPR007529">
    <property type="entry name" value="Znf_HIT"/>
</dbReference>
<protein>
    <recommendedName>
        <fullName evidence="2">HIT-type domain-containing protein</fullName>
    </recommendedName>
</protein>
<dbReference type="PANTHER" id="PTHR15555">
    <property type="entry name" value="ZINC FINGER HIT DOMAIN CONTAINING PROTEIN 2 PROTEIN FON -RELATED"/>
    <property type="match status" value="1"/>
</dbReference>
<evidence type="ECO:0000259" key="2">
    <source>
        <dbReference type="PROSITE" id="PS51083"/>
    </source>
</evidence>
<dbReference type="GO" id="GO:0008270">
    <property type="term" value="F:zinc ion binding"/>
    <property type="evidence" value="ECO:0007669"/>
    <property type="project" value="UniProtKB-UniRule"/>
</dbReference>
<evidence type="ECO:0000256" key="1">
    <source>
        <dbReference type="PROSITE-ProRule" id="PRU00453"/>
    </source>
</evidence>
<organism evidence="3 4">
    <name type="scientific">Sinanodonta woodiana</name>
    <name type="common">Chinese pond mussel</name>
    <name type="synonym">Anodonta woodiana</name>
    <dbReference type="NCBI Taxonomy" id="1069815"/>
    <lineage>
        <taxon>Eukaryota</taxon>
        <taxon>Metazoa</taxon>
        <taxon>Spiralia</taxon>
        <taxon>Lophotrochozoa</taxon>
        <taxon>Mollusca</taxon>
        <taxon>Bivalvia</taxon>
        <taxon>Autobranchia</taxon>
        <taxon>Heteroconchia</taxon>
        <taxon>Palaeoheterodonta</taxon>
        <taxon>Unionida</taxon>
        <taxon>Unionoidea</taxon>
        <taxon>Unionidae</taxon>
        <taxon>Unioninae</taxon>
        <taxon>Sinanodonta</taxon>
    </lineage>
</organism>
<reference evidence="3 4" key="1">
    <citation type="submission" date="2024-11" db="EMBL/GenBank/DDBJ databases">
        <title>Chromosome-level genome assembly of the freshwater bivalve Anodonta woodiana.</title>
        <authorList>
            <person name="Chen X."/>
        </authorList>
    </citation>
    <scope>NUCLEOTIDE SEQUENCE [LARGE SCALE GENOMIC DNA]</scope>
    <source>
        <strain evidence="3">MN2024</strain>
        <tissue evidence="3">Gills</tissue>
    </source>
</reference>
<dbReference type="PROSITE" id="PS51083">
    <property type="entry name" value="ZF_HIT"/>
    <property type="match status" value="1"/>
</dbReference>